<evidence type="ECO:0000313" key="2">
    <source>
        <dbReference type="Proteomes" id="UP000186594"/>
    </source>
</evidence>
<organism evidence="1 2">
    <name type="scientific">Neolecta irregularis (strain DAH-3)</name>
    <dbReference type="NCBI Taxonomy" id="1198029"/>
    <lineage>
        <taxon>Eukaryota</taxon>
        <taxon>Fungi</taxon>
        <taxon>Dikarya</taxon>
        <taxon>Ascomycota</taxon>
        <taxon>Taphrinomycotina</taxon>
        <taxon>Neolectales</taxon>
        <taxon>Neolectaceae</taxon>
        <taxon>Neolecta</taxon>
    </lineage>
</organism>
<evidence type="ECO:0000313" key="1">
    <source>
        <dbReference type="EMBL" id="OLL25024.1"/>
    </source>
</evidence>
<dbReference type="AlphaFoldDB" id="A0A1U7LQV4"/>
<name>A0A1U7LQV4_NEOID</name>
<comment type="caution">
    <text evidence="1">The sequence shown here is derived from an EMBL/GenBank/DDBJ whole genome shotgun (WGS) entry which is preliminary data.</text>
</comment>
<proteinExistence type="predicted"/>
<dbReference type="EMBL" id="LXFE01000515">
    <property type="protein sequence ID" value="OLL25024.1"/>
    <property type="molecule type" value="Genomic_DNA"/>
</dbReference>
<accession>A0A1U7LQV4</accession>
<dbReference type="Proteomes" id="UP000186594">
    <property type="component" value="Unassembled WGS sequence"/>
</dbReference>
<keyword evidence="2" id="KW-1185">Reference proteome</keyword>
<gene>
    <name evidence="1" type="ORF">NEOLI_000130</name>
</gene>
<reference evidence="1 2" key="1">
    <citation type="submission" date="2016-04" db="EMBL/GenBank/DDBJ databases">
        <title>Evolutionary innovation and constraint leading to complex multicellularity in the Ascomycota.</title>
        <authorList>
            <person name="Cisse O."/>
            <person name="Nguyen A."/>
            <person name="Hewitt D.A."/>
            <person name="Jedd G."/>
            <person name="Stajich J.E."/>
        </authorList>
    </citation>
    <scope>NUCLEOTIDE SEQUENCE [LARGE SCALE GENOMIC DNA]</scope>
    <source>
        <strain evidence="1 2">DAH-3</strain>
    </source>
</reference>
<sequence>MSEFTYIQRPTRLQRKPKISSHPRELFPTQVDILLRSQFFQDYRDTPIFFISSLFFLYGKETKNL</sequence>
<protein>
    <submittedName>
        <fullName evidence="1">Uncharacterized protein</fullName>
    </submittedName>
</protein>